<feature type="signal peptide" evidence="2">
    <location>
        <begin position="1"/>
        <end position="17"/>
    </location>
</feature>
<feature type="non-terminal residue" evidence="3">
    <location>
        <position position="1"/>
    </location>
</feature>
<name>A0A0H5RGY8_9EUKA</name>
<keyword evidence="1" id="KW-0472">Membrane</keyword>
<feature type="chain" id="PRO_5005224078" evidence="2">
    <location>
        <begin position="18"/>
        <end position="139"/>
    </location>
</feature>
<evidence type="ECO:0000256" key="2">
    <source>
        <dbReference type="SAM" id="SignalP"/>
    </source>
</evidence>
<dbReference type="EMBL" id="HACM01012355">
    <property type="protein sequence ID" value="CRZ12797.1"/>
    <property type="molecule type" value="Transcribed_RNA"/>
</dbReference>
<feature type="non-terminal residue" evidence="3">
    <location>
        <position position="139"/>
    </location>
</feature>
<evidence type="ECO:0000256" key="1">
    <source>
        <dbReference type="SAM" id="Phobius"/>
    </source>
</evidence>
<sequence length="139" mass="14995">VTILMLIIVVFPSPSCAQQISGQDLIDKIPANAPQKVADAVSNHKQSVPDAAKVFGISTIPPITDFVPPPSKRPATVQTDNGIGWNGTKTGCVIGISISGLIILWALHGMISILCKKRKIRQMRRRMLSIESNQDAPED</sequence>
<feature type="transmembrane region" description="Helical" evidence="1">
    <location>
        <begin position="93"/>
        <end position="115"/>
    </location>
</feature>
<keyword evidence="1" id="KW-0812">Transmembrane</keyword>
<keyword evidence="1" id="KW-1133">Transmembrane helix</keyword>
<proteinExistence type="predicted"/>
<reference evidence="3" key="1">
    <citation type="submission" date="2015-04" db="EMBL/GenBank/DDBJ databases">
        <title>The genome sequence of the plant pathogenic Rhizarian Plasmodiophora brassicae reveals insights in its biotrophic life cycle and the origin of chitin synthesis.</title>
        <authorList>
            <person name="Schwelm A."/>
            <person name="Fogelqvist J."/>
            <person name="Knaust A."/>
            <person name="Julke S."/>
            <person name="Lilja T."/>
            <person name="Dhandapani V."/>
            <person name="Bonilla-Rosso G."/>
            <person name="Karlsson M."/>
            <person name="Shevchenko A."/>
            <person name="Choi S.R."/>
            <person name="Kim H.G."/>
            <person name="Park J.Y."/>
            <person name="Lim Y.P."/>
            <person name="Ludwig-Muller J."/>
            <person name="Dixelius C."/>
        </authorList>
    </citation>
    <scope>NUCLEOTIDE SEQUENCE</scope>
    <source>
        <tissue evidence="3">Potato root galls</tissue>
    </source>
</reference>
<keyword evidence="2" id="KW-0732">Signal</keyword>
<evidence type="ECO:0000313" key="3">
    <source>
        <dbReference type="EMBL" id="CRZ12797.1"/>
    </source>
</evidence>
<protein>
    <submittedName>
        <fullName evidence="3">Uncharacterized protein</fullName>
    </submittedName>
</protein>
<accession>A0A0H5RGY8</accession>
<organism evidence="3">
    <name type="scientific">Spongospora subterranea</name>
    <dbReference type="NCBI Taxonomy" id="70186"/>
    <lineage>
        <taxon>Eukaryota</taxon>
        <taxon>Sar</taxon>
        <taxon>Rhizaria</taxon>
        <taxon>Endomyxa</taxon>
        <taxon>Phytomyxea</taxon>
        <taxon>Plasmodiophorida</taxon>
        <taxon>Plasmodiophoridae</taxon>
        <taxon>Spongospora</taxon>
    </lineage>
</organism>
<dbReference type="AlphaFoldDB" id="A0A0H5RGY8"/>